<proteinExistence type="predicted"/>
<evidence type="ECO:0000259" key="2">
    <source>
        <dbReference type="PROSITE" id="PS50943"/>
    </source>
</evidence>
<dbReference type="Pfam" id="PF13560">
    <property type="entry name" value="HTH_31"/>
    <property type="match status" value="1"/>
</dbReference>
<protein>
    <submittedName>
        <fullName evidence="3">Helix-turn-helix domain-containing protein</fullName>
    </submittedName>
</protein>
<evidence type="ECO:0000313" key="4">
    <source>
        <dbReference type="Proteomes" id="UP001620295"/>
    </source>
</evidence>
<evidence type="ECO:0000256" key="1">
    <source>
        <dbReference type="SAM" id="MobiDB-lite"/>
    </source>
</evidence>
<dbReference type="PROSITE" id="PS50943">
    <property type="entry name" value="HTH_CROC1"/>
    <property type="match status" value="1"/>
</dbReference>
<dbReference type="Proteomes" id="UP001620295">
    <property type="component" value="Unassembled WGS sequence"/>
</dbReference>
<dbReference type="SMART" id="SM00530">
    <property type="entry name" value="HTH_XRE"/>
    <property type="match status" value="2"/>
</dbReference>
<dbReference type="InterPro" id="IPR001387">
    <property type="entry name" value="Cro/C1-type_HTH"/>
</dbReference>
<keyword evidence="4" id="KW-1185">Reference proteome</keyword>
<accession>A0ABW8M2X8</accession>
<dbReference type="InterPro" id="IPR005471">
    <property type="entry name" value="Tscrpt_reg_IclR_N"/>
</dbReference>
<dbReference type="Pfam" id="PF09339">
    <property type="entry name" value="HTH_IclR"/>
    <property type="match status" value="1"/>
</dbReference>
<feature type="domain" description="HTH cro/C1-type" evidence="2">
    <location>
        <begin position="23"/>
        <end position="77"/>
    </location>
</feature>
<comment type="caution">
    <text evidence="3">The sequence shown here is derived from an EMBL/GenBank/DDBJ whole genome shotgun (WGS) entry which is preliminary data.</text>
</comment>
<dbReference type="Gene3D" id="1.10.260.40">
    <property type="entry name" value="lambda repressor-like DNA-binding domains"/>
    <property type="match status" value="1"/>
</dbReference>
<organism evidence="3 4">
    <name type="scientific">Streptomyces milbemycinicus</name>
    <dbReference type="NCBI Taxonomy" id="476552"/>
    <lineage>
        <taxon>Bacteria</taxon>
        <taxon>Bacillati</taxon>
        <taxon>Actinomycetota</taxon>
        <taxon>Actinomycetes</taxon>
        <taxon>Kitasatosporales</taxon>
        <taxon>Streptomycetaceae</taxon>
        <taxon>Streptomyces</taxon>
    </lineage>
</organism>
<dbReference type="EMBL" id="JBJDQH010000028">
    <property type="protein sequence ID" value="MFK4272534.1"/>
    <property type="molecule type" value="Genomic_DNA"/>
</dbReference>
<gene>
    <name evidence="3" type="ORF">ACI2L5_47805</name>
</gene>
<dbReference type="RefSeq" id="WP_404748834.1">
    <property type="nucleotide sequence ID" value="NZ_JBJDQH010000028.1"/>
</dbReference>
<dbReference type="SUPFAM" id="SSF47413">
    <property type="entry name" value="lambda repressor-like DNA-binding domains"/>
    <property type="match status" value="1"/>
</dbReference>
<sequence>MARPETPLPEDAPQPLLELAQGLRDLKAASQLSYQAMGERARLSPASLSRAASGRQVPTEEALFAFLKACAVPADEFDAWRERWRDATVASQLAPKPWSIDNQIAHLAMSGRLRELHSAAGSPTVRMISERSGIPRSTVHRVLTAHMGTRHRTPPSPDHTLGVASALLGFLRPSKYMRNGPFADVHNIVRHTHPVRRGAHRPPEGGVRRALATAQAKPPPTEAPAETVLLSFAERASVLEHRITSGELQADEEVVRLLADLRKIVGARPGSAIDSSPAAPGTPLREGGITA</sequence>
<feature type="region of interest" description="Disordered" evidence="1">
    <location>
        <begin position="269"/>
        <end position="291"/>
    </location>
</feature>
<name>A0ABW8M2X8_9ACTN</name>
<dbReference type="CDD" id="cd00093">
    <property type="entry name" value="HTH_XRE"/>
    <property type="match status" value="1"/>
</dbReference>
<evidence type="ECO:0000313" key="3">
    <source>
        <dbReference type="EMBL" id="MFK4272534.1"/>
    </source>
</evidence>
<dbReference type="InterPro" id="IPR010982">
    <property type="entry name" value="Lambda_DNA-bd_dom_sf"/>
</dbReference>
<reference evidence="3 4" key="1">
    <citation type="submission" date="2024-11" db="EMBL/GenBank/DDBJ databases">
        <title>The Natural Products Discovery Center: Release of the First 8490 Sequenced Strains for Exploring Actinobacteria Biosynthetic Diversity.</title>
        <authorList>
            <person name="Kalkreuter E."/>
            <person name="Kautsar S.A."/>
            <person name="Yang D."/>
            <person name="Bader C.D."/>
            <person name="Teijaro C.N."/>
            <person name="Fluegel L."/>
            <person name="Davis C.M."/>
            <person name="Simpson J.R."/>
            <person name="Lauterbach L."/>
            <person name="Steele A.D."/>
            <person name="Gui C."/>
            <person name="Meng S."/>
            <person name="Li G."/>
            <person name="Viehrig K."/>
            <person name="Ye F."/>
            <person name="Su P."/>
            <person name="Kiefer A.F."/>
            <person name="Nichols A."/>
            <person name="Cepeda A.J."/>
            <person name="Yan W."/>
            <person name="Fan B."/>
            <person name="Jiang Y."/>
            <person name="Adhikari A."/>
            <person name="Zheng C.-J."/>
            <person name="Schuster L."/>
            <person name="Cowan T.M."/>
            <person name="Smanski M.J."/>
            <person name="Chevrette M.G."/>
            <person name="De Carvalho L.P.S."/>
            <person name="Shen B."/>
        </authorList>
    </citation>
    <scope>NUCLEOTIDE SEQUENCE [LARGE SCALE GENOMIC DNA]</scope>
    <source>
        <strain evidence="3 4">NPDC020863</strain>
    </source>
</reference>